<dbReference type="SUPFAM" id="SSF55785">
    <property type="entry name" value="PYP-like sensor domain (PAS domain)"/>
    <property type="match status" value="1"/>
</dbReference>
<evidence type="ECO:0000259" key="13">
    <source>
        <dbReference type="PROSITE" id="PS50110"/>
    </source>
</evidence>
<dbReference type="PROSITE" id="PS50112">
    <property type="entry name" value="PAS"/>
    <property type="match status" value="1"/>
</dbReference>
<dbReference type="PROSITE" id="PS50110">
    <property type="entry name" value="RESPONSE_REGULATORY"/>
    <property type="match status" value="2"/>
</dbReference>
<evidence type="ECO:0000256" key="3">
    <source>
        <dbReference type="ARBA" id="ARBA00022553"/>
    </source>
</evidence>
<feature type="domain" description="Response regulatory" evidence="13">
    <location>
        <begin position="495"/>
        <end position="621"/>
    </location>
</feature>
<keyword evidence="5" id="KW-0547">Nucleotide-binding</keyword>
<dbReference type="PRINTS" id="PR00344">
    <property type="entry name" value="BCTRLSENSOR"/>
</dbReference>
<dbReference type="CDD" id="cd16922">
    <property type="entry name" value="HATPase_EvgS-ArcB-TorS-like"/>
    <property type="match status" value="1"/>
</dbReference>
<evidence type="ECO:0000259" key="12">
    <source>
        <dbReference type="PROSITE" id="PS50109"/>
    </source>
</evidence>
<dbReference type="AlphaFoldDB" id="A0A849I0Z7"/>
<evidence type="ECO:0000256" key="7">
    <source>
        <dbReference type="ARBA" id="ARBA00022840"/>
    </source>
</evidence>
<dbReference type="Pfam" id="PF00512">
    <property type="entry name" value="HisKA"/>
    <property type="match status" value="1"/>
</dbReference>
<evidence type="ECO:0000256" key="9">
    <source>
        <dbReference type="ARBA" id="ARBA00064003"/>
    </source>
</evidence>
<evidence type="ECO:0000256" key="11">
    <source>
        <dbReference type="PROSITE-ProRule" id="PRU00169"/>
    </source>
</evidence>
<gene>
    <name evidence="15" type="ORF">HJG44_01445</name>
</gene>
<dbReference type="Gene3D" id="3.30.450.20">
    <property type="entry name" value="PAS domain"/>
    <property type="match status" value="1"/>
</dbReference>
<dbReference type="InterPro" id="IPR001789">
    <property type="entry name" value="Sig_transdc_resp-reg_receiver"/>
</dbReference>
<evidence type="ECO:0000259" key="14">
    <source>
        <dbReference type="PROSITE" id="PS50112"/>
    </source>
</evidence>
<sequence>MSAEPKGQILDALPDPVVQRGADGRIVLANAAYRRLLGDPAAEPEIVERREPETLPDGTRRVDEAIRTESGVRWFSWTERELAQPDGTVALLRSGREITDRIESERALEEARARAEAASEAKSRFLATVSHEFRTPLNGILGMSDLLLDTRLAPEQLTYVQALRGSAEAFLSLIEEILDFSRIEAGRIDLVCEPFELESLVQGVVELLAPRAQDKGTEIACFVAADVPRVVNSDRDRLRQVLFNLAGNAVKFTGSGGVCISVERGGGEEIVLAVEDTGPGIPADRIGAIFEEFEQGGLKAARSVGTGLGLAITRRIVERMGGRIEVESTVGQGSIFRVRLPLRAAAAGGQAQPDRLDLRVLLVGASPFEPRCLERRLAEAGAETARALDAASAGEIMRAARFDVLIADVALGETDIRQLARAAQDGGIRRKIVLLSPFERRDLESPHAAGYDAYLVKPVRARSLFERLRPEAPPVRFADIPPPAAPAPAVSGPLRILLAEDNEINALVAMKSLQKLDTLVDWAKDGLQALAYAEEALSGARPPYDVILMDLRMPGLDGAEATRRIREIEAATGRDERLRIVALTASMVGERERYSETAGFDGFLLKPFGFEALAEAVRPHRSAAA</sequence>
<dbReference type="InterPro" id="IPR004358">
    <property type="entry name" value="Sig_transdc_His_kin-like_C"/>
</dbReference>
<dbReference type="EMBL" id="JABEPP010000001">
    <property type="protein sequence ID" value="NNM71061.1"/>
    <property type="molecule type" value="Genomic_DNA"/>
</dbReference>
<name>A0A849I0Z7_9HYPH</name>
<dbReference type="EC" id="2.7.13.3" evidence="2"/>
<dbReference type="SMART" id="SM00388">
    <property type="entry name" value="HisKA"/>
    <property type="match status" value="1"/>
</dbReference>
<dbReference type="PROSITE" id="PS50109">
    <property type="entry name" value="HIS_KIN"/>
    <property type="match status" value="1"/>
</dbReference>
<evidence type="ECO:0000256" key="2">
    <source>
        <dbReference type="ARBA" id="ARBA00012438"/>
    </source>
</evidence>
<dbReference type="PANTHER" id="PTHR45339:SF5">
    <property type="entry name" value="HISTIDINE KINASE"/>
    <property type="match status" value="1"/>
</dbReference>
<evidence type="ECO:0000313" key="16">
    <source>
        <dbReference type="Proteomes" id="UP000564885"/>
    </source>
</evidence>
<dbReference type="Pfam" id="PF00072">
    <property type="entry name" value="Response_reg"/>
    <property type="match status" value="1"/>
</dbReference>
<comment type="subunit">
    <text evidence="9">At low DSF concentrations, interacts with RpfF.</text>
</comment>
<dbReference type="InterPro" id="IPR005467">
    <property type="entry name" value="His_kinase_dom"/>
</dbReference>
<dbReference type="FunFam" id="1.10.287.130:FF:000002">
    <property type="entry name" value="Two-component osmosensing histidine kinase"/>
    <property type="match status" value="1"/>
</dbReference>
<proteinExistence type="predicted"/>
<feature type="modified residue" description="4-aspartylphosphate" evidence="11">
    <location>
        <position position="408"/>
    </location>
</feature>
<feature type="domain" description="PAS" evidence="14">
    <location>
        <begin position="2"/>
        <end position="38"/>
    </location>
</feature>
<evidence type="ECO:0000256" key="6">
    <source>
        <dbReference type="ARBA" id="ARBA00022777"/>
    </source>
</evidence>
<keyword evidence="6" id="KW-0418">Kinase</keyword>
<dbReference type="Pfam" id="PF02518">
    <property type="entry name" value="HATPase_c"/>
    <property type="match status" value="1"/>
</dbReference>
<dbReference type="SUPFAM" id="SSF52172">
    <property type="entry name" value="CheY-like"/>
    <property type="match status" value="2"/>
</dbReference>
<accession>A0A849I0Z7</accession>
<dbReference type="InterPro" id="IPR035965">
    <property type="entry name" value="PAS-like_dom_sf"/>
</dbReference>
<dbReference type="InterPro" id="IPR003661">
    <property type="entry name" value="HisK_dim/P_dom"/>
</dbReference>
<dbReference type="PANTHER" id="PTHR45339">
    <property type="entry name" value="HYBRID SIGNAL TRANSDUCTION HISTIDINE KINASE J"/>
    <property type="match status" value="1"/>
</dbReference>
<dbReference type="RefSeq" id="WP_171216565.1">
    <property type="nucleotide sequence ID" value="NZ_JABEPP010000001.1"/>
</dbReference>
<comment type="catalytic activity">
    <reaction evidence="1">
        <text>ATP + protein L-histidine = ADP + protein N-phospho-L-histidine.</text>
        <dbReference type="EC" id="2.7.13.3"/>
    </reaction>
</comment>
<feature type="domain" description="Histidine kinase" evidence="12">
    <location>
        <begin position="128"/>
        <end position="344"/>
    </location>
</feature>
<dbReference type="SMART" id="SM00091">
    <property type="entry name" value="PAS"/>
    <property type="match status" value="1"/>
</dbReference>
<dbReference type="InterPro" id="IPR000014">
    <property type="entry name" value="PAS"/>
</dbReference>
<protein>
    <recommendedName>
        <fullName evidence="10">Sensory/regulatory protein RpfC</fullName>
        <ecNumber evidence="2">2.7.13.3</ecNumber>
    </recommendedName>
</protein>
<dbReference type="GO" id="GO:0000155">
    <property type="term" value="F:phosphorelay sensor kinase activity"/>
    <property type="evidence" value="ECO:0007669"/>
    <property type="project" value="InterPro"/>
</dbReference>
<evidence type="ECO:0000313" key="15">
    <source>
        <dbReference type="EMBL" id="NNM71061.1"/>
    </source>
</evidence>
<dbReference type="Gene3D" id="1.10.287.130">
    <property type="match status" value="1"/>
</dbReference>
<reference evidence="15 16" key="1">
    <citation type="submission" date="2020-04" db="EMBL/GenBank/DDBJ databases">
        <title>Enterovirga sp. isolate from soil.</title>
        <authorList>
            <person name="Chea S."/>
            <person name="Kim D.-U."/>
        </authorList>
    </citation>
    <scope>NUCLEOTIDE SEQUENCE [LARGE SCALE GENOMIC DNA]</scope>
    <source>
        <strain evidence="15 16">DB1703</strain>
    </source>
</reference>
<keyword evidence="3 11" id="KW-0597">Phosphoprotein</keyword>
<evidence type="ECO:0000256" key="4">
    <source>
        <dbReference type="ARBA" id="ARBA00022679"/>
    </source>
</evidence>
<dbReference type="Gene3D" id="3.30.565.10">
    <property type="entry name" value="Histidine kinase-like ATPase, C-terminal domain"/>
    <property type="match status" value="1"/>
</dbReference>
<dbReference type="SUPFAM" id="SSF47384">
    <property type="entry name" value="Homodimeric domain of signal transducing histidine kinase"/>
    <property type="match status" value="1"/>
</dbReference>
<dbReference type="SUPFAM" id="SSF55874">
    <property type="entry name" value="ATPase domain of HSP90 chaperone/DNA topoisomerase II/histidine kinase"/>
    <property type="match status" value="1"/>
</dbReference>
<dbReference type="Proteomes" id="UP000564885">
    <property type="component" value="Unassembled WGS sequence"/>
</dbReference>
<dbReference type="InterPro" id="IPR036097">
    <property type="entry name" value="HisK_dim/P_sf"/>
</dbReference>
<keyword evidence="4" id="KW-0808">Transferase</keyword>
<keyword evidence="7" id="KW-0067">ATP-binding</keyword>
<evidence type="ECO:0000256" key="5">
    <source>
        <dbReference type="ARBA" id="ARBA00022741"/>
    </source>
</evidence>
<dbReference type="InterPro" id="IPR011006">
    <property type="entry name" value="CheY-like_superfamily"/>
</dbReference>
<dbReference type="CDD" id="cd00130">
    <property type="entry name" value="PAS"/>
    <property type="match status" value="1"/>
</dbReference>
<dbReference type="SMART" id="SM00387">
    <property type="entry name" value="HATPase_c"/>
    <property type="match status" value="1"/>
</dbReference>
<evidence type="ECO:0000256" key="10">
    <source>
        <dbReference type="ARBA" id="ARBA00068150"/>
    </source>
</evidence>
<dbReference type="InterPro" id="IPR013767">
    <property type="entry name" value="PAS_fold"/>
</dbReference>
<keyword evidence="16" id="KW-1185">Reference proteome</keyword>
<dbReference type="SMART" id="SM00448">
    <property type="entry name" value="REC"/>
    <property type="match status" value="2"/>
</dbReference>
<dbReference type="CDD" id="cd00082">
    <property type="entry name" value="HisKA"/>
    <property type="match status" value="1"/>
</dbReference>
<dbReference type="CDD" id="cd17546">
    <property type="entry name" value="REC_hyHK_CKI1_RcsC-like"/>
    <property type="match status" value="1"/>
</dbReference>
<dbReference type="InterPro" id="IPR036890">
    <property type="entry name" value="HATPase_C_sf"/>
</dbReference>
<evidence type="ECO:0000256" key="1">
    <source>
        <dbReference type="ARBA" id="ARBA00000085"/>
    </source>
</evidence>
<dbReference type="InterPro" id="IPR003594">
    <property type="entry name" value="HATPase_dom"/>
</dbReference>
<comment type="caution">
    <text evidence="15">The sequence shown here is derived from an EMBL/GenBank/DDBJ whole genome shotgun (WGS) entry which is preliminary data.</text>
</comment>
<feature type="domain" description="Response regulatory" evidence="13">
    <location>
        <begin position="359"/>
        <end position="472"/>
    </location>
</feature>
<dbReference type="FunFam" id="3.30.565.10:FF:000010">
    <property type="entry name" value="Sensor histidine kinase RcsC"/>
    <property type="match status" value="1"/>
</dbReference>
<dbReference type="GO" id="GO:0006355">
    <property type="term" value="P:regulation of DNA-templated transcription"/>
    <property type="evidence" value="ECO:0007669"/>
    <property type="project" value="InterPro"/>
</dbReference>
<dbReference type="GO" id="GO:0005524">
    <property type="term" value="F:ATP binding"/>
    <property type="evidence" value="ECO:0007669"/>
    <property type="project" value="UniProtKB-KW"/>
</dbReference>
<evidence type="ECO:0000256" key="8">
    <source>
        <dbReference type="ARBA" id="ARBA00023012"/>
    </source>
</evidence>
<organism evidence="15 16">
    <name type="scientific">Enterovirga aerilata</name>
    <dbReference type="NCBI Taxonomy" id="2730920"/>
    <lineage>
        <taxon>Bacteria</taxon>
        <taxon>Pseudomonadati</taxon>
        <taxon>Pseudomonadota</taxon>
        <taxon>Alphaproteobacteria</taxon>
        <taxon>Hyphomicrobiales</taxon>
        <taxon>Methylobacteriaceae</taxon>
        <taxon>Enterovirga</taxon>
    </lineage>
</organism>
<dbReference type="Gene3D" id="3.40.50.2300">
    <property type="match status" value="2"/>
</dbReference>
<keyword evidence="8" id="KW-0902">Two-component regulatory system</keyword>
<feature type="modified residue" description="4-aspartylphosphate" evidence="11">
    <location>
        <position position="550"/>
    </location>
</feature>
<dbReference type="Pfam" id="PF00989">
    <property type="entry name" value="PAS"/>
    <property type="match status" value="1"/>
</dbReference>